<dbReference type="Proteomes" id="UP000178534">
    <property type="component" value="Unassembled WGS sequence"/>
</dbReference>
<accession>A0A1G2DET8</accession>
<dbReference type="InterPro" id="IPR013520">
    <property type="entry name" value="Ribonucl_H"/>
</dbReference>
<evidence type="ECO:0000313" key="6">
    <source>
        <dbReference type="Proteomes" id="UP000178534"/>
    </source>
</evidence>
<dbReference type="Gene3D" id="3.30.420.10">
    <property type="entry name" value="Ribonuclease H-like superfamily/Ribonuclease H"/>
    <property type="match status" value="1"/>
</dbReference>
<feature type="domain" description="Exonuclease" evidence="4">
    <location>
        <begin position="5"/>
        <end position="196"/>
    </location>
</feature>
<protein>
    <recommendedName>
        <fullName evidence="4">Exonuclease domain-containing protein</fullName>
    </recommendedName>
</protein>
<dbReference type="GO" id="GO:0003676">
    <property type="term" value="F:nucleic acid binding"/>
    <property type="evidence" value="ECO:0007669"/>
    <property type="project" value="InterPro"/>
</dbReference>
<dbReference type="CDD" id="cd06127">
    <property type="entry name" value="DEDDh"/>
    <property type="match status" value="1"/>
</dbReference>
<evidence type="ECO:0000256" key="1">
    <source>
        <dbReference type="ARBA" id="ARBA00022722"/>
    </source>
</evidence>
<dbReference type="GO" id="GO:0008408">
    <property type="term" value="F:3'-5' exonuclease activity"/>
    <property type="evidence" value="ECO:0007669"/>
    <property type="project" value="TreeGrafter"/>
</dbReference>
<dbReference type="SUPFAM" id="SSF53098">
    <property type="entry name" value="Ribonuclease H-like"/>
    <property type="match status" value="1"/>
</dbReference>
<dbReference type="PANTHER" id="PTHR30231">
    <property type="entry name" value="DNA POLYMERASE III SUBUNIT EPSILON"/>
    <property type="match status" value="1"/>
</dbReference>
<organism evidence="5 6">
    <name type="scientific">Candidatus Lloydbacteria bacterium RIFCSPLOWO2_01_FULL_50_20</name>
    <dbReference type="NCBI Taxonomy" id="1798665"/>
    <lineage>
        <taxon>Bacteria</taxon>
        <taxon>Candidatus Lloydiibacteriota</taxon>
    </lineage>
</organism>
<reference evidence="5 6" key="1">
    <citation type="journal article" date="2016" name="Nat. Commun.">
        <title>Thousands of microbial genomes shed light on interconnected biogeochemical processes in an aquifer system.</title>
        <authorList>
            <person name="Anantharaman K."/>
            <person name="Brown C.T."/>
            <person name="Hug L.A."/>
            <person name="Sharon I."/>
            <person name="Castelle C.J."/>
            <person name="Probst A.J."/>
            <person name="Thomas B.C."/>
            <person name="Singh A."/>
            <person name="Wilkins M.J."/>
            <person name="Karaoz U."/>
            <person name="Brodie E.L."/>
            <person name="Williams K.H."/>
            <person name="Hubbard S.S."/>
            <person name="Banfield J.F."/>
        </authorList>
    </citation>
    <scope>NUCLEOTIDE SEQUENCE [LARGE SCALE GENOMIC DNA]</scope>
</reference>
<dbReference type="PANTHER" id="PTHR30231:SF4">
    <property type="entry name" value="PROTEIN NEN2"/>
    <property type="match status" value="1"/>
</dbReference>
<dbReference type="Pfam" id="PF00929">
    <property type="entry name" value="RNase_T"/>
    <property type="match status" value="1"/>
</dbReference>
<evidence type="ECO:0000256" key="3">
    <source>
        <dbReference type="ARBA" id="ARBA00022839"/>
    </source>
</evidence>
<dbReference type="InterPro" id="IPR036397">
    <property type="entry name" value="RNaseH_sf"/>
</dbReference>
<dbReference type="InterPro" id="IPR012337">
    <property type="entry name" value="RNaseH-like_sf"/>
</dbReference>
<evidence type="ECO:0000313" key="5">
    <source>
        <dbReference type="EMBL" id="OGZ11390.1"/>
    </source>
</evidence>
<proteinExistence type="predicted"/>
<gene>
    <name evidence="5" type="ORF">A2942_04225</name>
</gene>
<comment type="caution">
    <text evidence="5">The sequence shown here is derived from an EMBL/GenBank/DDBJ whole genome shotgun (WGS) entry which is preliminary data.</text>
</comment>
<dbReference type="STRING" id="1798665.A2942_04225"/>
<evidence type="ECO:0000256" key="2">
    <source>
        <dbReference type="ARBA" id="ARBA00022801"/>
    </source>
</evidence>
<dbReference type="AlphaFoldDB" id="A0A1G2DET8"/>
<keyword evidence="3" id="KW-0269">Exonuclease</keyword>
<keyword evidence="2" id="KW-0378">Hydrolase</keyword>
<dbReference type="SMART" id="SM00479">
    <property type="entry name" value="EXOIII"/>
    <property type="match status" value="1"/>
</dbReference>
<sequence length="197" mass="22194">MKKHRLAFVDIESTGLDPFRHEIIEIGIVLVEQKNDLFGLPAAMGTAQAGKQSLELISEHEIQLKPIHIETADPKALLITRYKERNWSKAVGQKEGFEAAAALLEGTIFIAQNVAFDWAFLQKAGNEYGVNFEKQVHYHKLDLASMTFGKFYHDPKLTKFSLREMAGYFEVTNQDAHTALADARATFEICKKVLALQ</sequence>
<keyword evidence="1" id="KW-0540">Nuclease</keyword>
<dbReference type="EMBL" id="MHLP01000038">
    <property type="protein sequence ID" value="OGZ11390.1"/>
    <property type="molecule type" value="Genomic_DNA"/>
</dbReference>
<evidence type="ECO:0000259" key="4">
    <source>
        <dbReference type="SMART" id="SM00479"/>
    </source>
</evidence>
<name>A0A1G2DET8_9BACT</name>